<name>A0A0S4KLG7_BODSA</name>
<evidence type="ECO:0000313" key="3">
    <source>
        <dbReference type="Proteomes" id="UP000051952"/>
    </source>
</evidence>
<dbReference type="Pfam" id="PF00856">
    <property type="entry name" value="SET"/>
    <property type="match status" value="1"/>
</dbReference>
<keyword evidence="3" id="KW-1185">Reference proteome</keyword>
<evidence type="ECO:0000313" key="2">
    <source>
        <dbReference type="EMBL" id="CUI15209.1"/>
    </source>
</evidence>
<dbReference type="SUPFAM" id="SSF82199">
    <property type="entry name" value="SET domain"/>
    <property type="match status" value="1"/>
</dbReference>
<feature type="domain" description="SET" evidence="1">
    <location>
        <begin position="17"/>
        <end position="279"/>
    </location>
</feature>
<dbReference type="GO" id="GO:0016279">
    <property type="term" value="F:protein-lysine N-methyltransferase activity"/>
    <property type="evidence" value="ECO:0007669"/>
    <property type="project" value="TreeGrafter"/>
</dbReference>
<dbReference type="InterPro" id="IPR046341">
    <property type="entry name" value="SET_dom_sf"/>
</dbReference>
<organism evidence="2 3">
    <name type="scientific">Bodo saltans</name>
    <name type="common">Flagellated protozoan</name>
    <dbReference type="NCBI Taxonomy" id="75058"/>
    <lineage>
        <taxon>Eukaryota</taxon>
        <taxon>Discoba</taxon>
        <taxon>Euglenozoa</taxon>
        <taxon>Kinetoplastea</taxon>
        <taxon>Metakinetoplastina</taxon>
        <taxon>Eubodonida</taxon>
        <taxon>Bodonidae</taxon>
        <taxon>Bodo</taxon>
    </lineage>
</organism>
<evidence type="ECO:0000259" key="1">
    <source>
        <dbReference type="PROSITE" id="PS50280"/>
    </source>
</evidence>
<dbReference type="PANTHER" id="PTHR13271:SF137">
    <property type="entry name" value="SET DOMAIN-CONTAINING PROTEIN"/>
    <property type="match status" value="1"/>
</dbReference>
<dbReference type="PROSITE" id="PS50280">
    <property type="entry name" value="SET"/>
    <property type="match status" value="1"/>
</dbReference>
<dbReference type="PANTHER" id="PTHR13271">
    <property type="entry name" value="UNCHARACTERIZED PUTATIVE METHYLTRANSFERASE"/>
    <property type="match status" value="1"/>
</dbReference>
<reference evidence="3" key="1">
    <citation type="submission" date="2015-09" db="EMBL/GenBank/DDBJ databases">
        <authorList>
            <consortium name="Pathogen Informatics"/>
        </authorList>
    </citation>
    <scope>NUCLEOTIDE SEQUENCE [LARGE SCALE GENOMIC DNA]</scope>
    <source>
        <strain evidence="3">Lake Konstanz</strain>
    </source>
</reference>
<sequence length="492" mass="54917">MDPLRQWAIKTGNMKIHADIIAQSIPSMGGGMGIIATKPIGAGHVLVQVPLSFMLTTKSAREYLLRTSPPPTELDTLTPVEAIMSFLLLAERDAQHVHYPWLRALPRCYDNLLELPYGKRLPRSSTAVEGADAQAYDDAIRSHVWSDRCRAKCVEERLRFEASVDRCRERIPLLRRGPSVTHAVFESCSGDDEESAAIKAAAGPQNELPLEKFLWAYNSLMSRGFSYDEDIWAMMPWVDYFNYSLFPNVTMRFNSSQKKYEFITKKKIQAGEQLMLQYGTYSDYELALWYGFTLRRVLFPNCKPLRVTQSDSDSSSSPSSHIVNDAEQTRTLNTHFAYVFSPTYDPNGDLPIGVTWAIQLIQQAGLVPPPSWGTTVGHDEALHDVRIAWGSVNEGMVYLLRQLVECNEDSSEVMLRKIARSELAAFSRDTPVTSAEQEASAATTGDVLSVGHVNAVNMARALSEDHAMLLRRYAVELDDAGLKSLLLAASAQ</sequence>
<dbReference type="EMBL" id="CYKH01001915">
    <property type="protein sequence ID" value="CUI15209.1"/>
    <property type="molecule type" value="Genomic_DNA"/>
</dbReference>
<dbReference type="AlphaFoldDB" id="A0A0S4KLG7"/>
<dbReference type="InterPro" id="IPR001214">
    <property type="entry name" value="SET_dom"/>
</dbReference>
<protein>
    <recommendedName>
        <fullName evidence="1">SET domain-containing protein</fullName>
    </recommendedName>
</protein>
<dbReference type="VEuPathDB" id="TriTrypDB:BSAL_31705"/>
<proteinExistence type="predicted"/>
<dbReference type="InterPro" id="IPR050600">
    <property type="entry name" value="SETD3_SETD6_MTase"/>
</dbReference>
<dbReference type="OrthoDB" id="341421at2759"/>
<gene>
    <name evidence="2" type="ORF">BSAL_31705</name>
</gene>
<accession>A0A0S4KLG7</accession>
<dbReference type="Proteomes" id="UP000051952">
    <property type="component" value="Unassembled WGS sequence"/>
</dbReference>
<dbReference type="Gene3D" id="3.90.1410.10">
    <property type="entry name" value="set domain protein methyltransferase, domain 1"/>
    <property type="match status" value="1"/>
</dbReference>